<keyword evidence="2" id="KW-0328">Glycosyltransferase</keyword>
<reference evidence="2 3" key="1">
    <citation type="submission" date="2018-08" db="EMBL/GenBank/DDBJ databases">
        <title>Horizontal acquisition of hydrogen conversion ability and other habitat adaptations in Hydrogenovibrio crunogenus strains.</title>
        <authorList>
            <person name="Gonnella G."/>
            <person name="Adam N."/>
            <person name="Perner M."/>
        </authorList>
    </citation>
    <scope>NUCLEOTIDE SEQUENCE [LARGE SCALE GENOMIC DNA]</scope>
    <source>
        <strain evidence="2 3">SP-41</strain>
    </source>
</reference>
<dbReference type="AlphaFoldDB" id="A0A4V1C904"/>
<keyword evidence="2" id="KW-0808">Transferase</keyword>
<evidence type="ECO:0000313" key="3">
    <source>
        <dbReference type="Proteomes" id="UP000296201"/>
    </source>
</evidence>
<accession>A0A4V1C904</accession>
<feature type="domain" description="Glycosyl transferase family 1" evidence="1">
    <location>
        <begin position="193"/>
        <end position="354"/>
    </location>
</feature>
<dbReference type="EMBL" id="CP032096">
    <property type="protein sequence ID" value="QBZ83714.1"/>
    <property type="molecule type" value="Genomic_DNA"/>
</dbReference>
<proteinExistence type="predicted"/>
<dbReference type="SUPFAM" id="SSF53756">
    <property type="entry name" value="UDP-Glycosyltransferase/glycogen phosphorylase"/>
    <property type="match status" value="1"/>
</dbReference>
<protein>
    <submittedName>
        <fullName evidence="2">Phosphatidyl-myo-inositol mannosyltransferase</fullName>
    </submittedName>
</protein>
<dbReference type="Proteomes" id="UP000296201">
    <property type="component" value="Chromosome"/>
</dbReference>
<dbReference type="PANTHER" id="PTHR45947:SF3">
    <property type="entry name" value="SULFOQUINOVOSYL TRANSFERASE SQD2"/>
    <property type="match status" value="1"/>
</dbReference>
<dbReference type="Gene3D" id="3.40.50.2000">
    <property type="entry name" value="Glycogen Phosphorylase B"/>
    <property type="match status" value="2"/>
</dbReference>
<evidence type="ECO:0000259" key="1">
    <source>
        <dbReference type="Pfam" id="PF00534"/>
    </source>
</evidence>
<dbReference type="PANTHER" id="PTHR45947">
    <property type="entry name" value="SULFOQUINOVOSYL TRANSFERASE SQD2"/>
    <property type="match status" value="1"/>
</dbReference>
<dbReference type="Pfam" id="PF00534">
    <property type="entry name" value="Glycos_transf_1"/>
    <property type="match status" value="1"/>
</dbReference>
<sequence>MYNNIFHITTVHKRHDVRVYLKEFKSLSKQYECSLVVSDGLGSVFNADDNSRIVDIGVAPGNRLVRVVQNYRSILDFANKHSNVQSANSVMVAHFHDPENLFLAYMLSKRGWVVVWDSHEDFPRQLLFKTWIPLFIRKPFSFFTEMLENFVVKRISGVVAATPLIEERFKKLNPNTVCVKNYPILDEFIGIPFEKKSSKVICYIGSINFERGIKELLDALVVLGADYKLILCGVFDAQETENYVRAHAAWAQLDYRGMVDREGVCQALADSNVGMVTLHPSPNQFEALPIKLFEYMAAGLPVVASNFPLWESIVNEAGCGKLVDPLSVKEIAVAIRDICENVDLSSRYARAGREAALANYSWASEEKVLLKFYEGFFADAKSKS</sequence>
<name>A0A4V1C904_9GAMM</name>
<dbReference type="RefSeq" id="WP_135796311.1">
    <property type="nucleotide sequence ID" value="NZ_CP032096.1"/>
</dbReference>
<dbReference type="InterPro" id="IPR001296">
    <property type="entry name" value="Glyco_trans_1"/>
</dbReference>
<evidence type="ECO:0000313" key="2">
    <source>
        <dbReference type="EMBL" id="QBZ83714.1"/>
    </source>
</evidence>
<dbReference type="GO" id="GO:0016758">
    <property type="term" value="F:hexosyltransferase activity"/>
    <property type="evidence" value="ECO:0007669"/>
    <property type="project" value="TreeGrafter"/>
</dbReference>
<gene>
    <name evidence="2" type="primary">pimA</name>
    <name evidence="2" type="ORF">GHNINEIG_01775</name>
</gene>
<dbReference type="OrthoDB" id="9787293at2"/>
<keyword evidence="3" id="KW-1185">Reference proteome</keyword>
<organism evidence="2 3">
    <name type="scientific">Hydrogenovibrio crunogenus</name>
    <dbReference type="NCBI Taxonomy" id="39765"/>
    <lineage>
        <taxon>Bacteria</taxon>
        <taxon>Pseudomonadati</taxon>
        <taxon>Pseudomonadota</taxon>
        <taxon>Gammaproteobacteria</taxon>
        <taxon>Thiotrichales</taxon>
        <taxon>Piscirickettsiaceae</taxon>
        <taxon>Hydrogenovibrio</taxon>
    </lineage>
</organism>
<dbReference type="InterPro" id="IPR050194">
    <property type="entry name" value="Glycosyltransferase_grp1"/>
</dbReference>